<name>A0A0A8XRR5_ARUDO</name>
<proteinExistence type="predicted"/>
<evidence type="ECO:0000313" key="1">
    <source>
        <dbReference type="EMBL" id="JAD15395.1"/>
    </source>
</evidence>
<accession>A0A0A8XRR5</accession>
<reference evidence="1" key="2">
    <citation type="journal article" date="2015" name="Data Brief">
        <title>Shoot transcriptome of the giant reed, Arundo donax.</title>
        <authorList>
            <person name="Barrero R.A."/>
            <person name="Guerrero F.D."/>
            <person name="Moolhuijzen P."/>
            <person name="Goolsby J.A."/>
            <person name="Tidwell J."/>
            <person name="Bellgard S.E."/>
            <person name="Bellgard M.I."/>
        </authorList>
    </citation>
    <scope>NUCLEOTIDE SEQUENCE</scope>
    <source>
        <tissue evidence="1">Shoot tissue taken approximately 20 cm above the soil surface</tissue>
    </source>
</reference>
<reference evidence="1" key="1">
    <citation type="submission" date="2014-09" db="EMBL/GenBank/DDBJ databases">
        <authorList>
            <person name="Magalhaes I.L.F."/>
            <person name="Oliveira U."/>
            <person name="Santos F.R."/>
            <person name="Vidigal T.H.D.A."/>
            <person name="Brescovit A.D."/>
            <person name="Santos A.J."/>
        </authorList>
    </citation>
    <scope>NUCLEOTIDE SEQUENCE</scope>
    <source>
        <tissue evidence="1">Shoot tissue taken approximately 20 cm above the soil surface</tissue>
    </source>
</reference>
<protein>
    <submittedName>
        <fullName evidence="1">Uncharacterized protein</fullName>
    </submittedName>
</protein>
<dbReference type="EMBL" id="GBRH01282500">
    <property type="protein sequence ID" value="JAD15395.1"/>
    <property type="molecule type" value="Transcribed_RNA"/>
</dbReference>
<sequence length="50" mass="5997">MLQPRTSKSMTESSSTYFLWTPMTIKIAFNISWHVLYERKDDPFKENNLI</sequence>
<organism evidence="1">
    <name type="scientific">Arundo donax</name>
    <name type="common">Giant reed</name>
    <name type="synonym">Donax arundinaceus</name>
    <dbReference type="NCBI Taxonomy" id="35708"/>
    <lineage>
        <taxon>Eukaryota</taxon>
        <taxon>Viridiplantae</taxon>
        <taxon>Streptophyta</taxon>
        <taxon>Embryophyta</taxon>
        <taxon>Tracheophyta</taxon>
        <taxon>Spermatophyta</taxon>
        <taxon>Magnoliopsida</taxon>
        <taxon>Liliopsida</taxon>
        <taxon>Poales</taxon>
        <taxon>Poaceae</taxon>
        <taxon>PACMAD clade</taxon>
        <taxon>Arundinoideae</taxon>
        <taxon>Arundineae</taxon>
        <taxon>Arundo</taxon>
    </lineage>
</organism>
<dbReference type="AlphaFoldDB" id="A0A0A8XRR5"/>